<accession>A0A6N2SQI5</accession>
<dbReference type="PANTHER" id="PTHR43420:SF12">
    <property type="entry name" value="N-ACETYLTRANSFERASE DOMAIN-CONTAINING PROTEIN"/>
    <property type="match status" value="1"/>
</dbReference>
<dbReference type="InterPro" id="IPR050680">
    <property type="entry name" value="YpeA/RimI_acetyltransf"/>
</dbReference>
<evidence type="ECO:0000313" key="4">
    <source>
        <dbReference type="EMBL" id="VYS94848.1"/>
    </source>
</evidence>
<keyword evidence="1 4" id="KW-0808">Transferase</keyword>
<reference evidence="4" key="1">
    <citation type="submission" date="2019-11" db="EMBL/GenBank/DDBJ databases">
        <authorList>
            <person name="Feng L."/>
        </authorList>
    </citation>
    <scope>NUCLEOTIDE SEQUENCE</scope>
    <source>
        <strain evidence="4">AcaccaeLFYP115</strain>
    </source>
</reference>
<dbReference type="Gene3D" id="3.40.630.30">
    <property type="match status" value="1"/>
</dbReference>
<dbReference type="PANTHER" id="PTHR43420">
    <property type="entry name" value="ACETYLTRANSFERASE"/>
    <property type="match status" value="1"/>
</dbReference>
<evidence type="ECO:0000259" key="3">
    <source>
        <dbReference type="PROSITE" id="PS51186"/>
    </source>
</evidence>
<dbReference type="EMBL" id="CACRSQ010000003">
    <property type="protein sequence ID" value="VYS94848.1"/>
    <property type="molecule type" value="Genomic_DNA"/>
</dbReference>
<gene>
    <name evidence="4" type="ORF">ACLFYP115_01048</name>
</gene>
<dbReference type="PROSITE" id="PS51186">
    <property type="entry name" value="GNAT"/>
    <property type="match status" value="1"/>
</dbReference>
<proteinExistence type="predicted"/>
<protein>
    <submittedName>
        <fullName evidence="4">Acetyltransferase (GNAT) family protein</fullName>
    </submittedName>
</protein>
<dbReference type="InterPro" id="IPR000182">
    <property type="entry name" value="GNAT_dom"/>
</dbReference>
<dbReference type="Pfam" id="PF00583">
    <property type="entry name" value="Acetyltransf_1"/>
    <property type="match status" value="1"/>
</dbReference>
<dbReference type="InterPro" id="IPR016181">
    <property type="entry name" value="Acyl_CoA_acyltransferase"/>
</dbReference>
<keyword evidence="2" id="KW-0012">Acyltransferase</keyword>
<evidence type="ECO:0000256" key="1">
    <source>
        <dbReference type="ARBA" id="ARBA00022679"/>
    </source>
</evidence>
<dbReference type="AlphaFoldDB" id="A0A6N2SQI5"/>
<feature type="domain" description="N-acetyltransferase" evidence="3">
    <location>
        <begin position="9"/>
        <end position="157"/>
    </location>
</feature>
<sequence length="157" mass="18144">MDEYSSKRISYRRMTVCDIPAVVRMRVQQLKDEGAQADFELKPYLTEFYERNLETGLYISWLAVCGEEIVAASGMSFTEKPPYYKNPTGKIGILSSMYTVKKHRRRGIARVLLKKVIDEARNYGCGVVHVTASDMGVLLYKDFGFRKNKNFMQYELN</sequence>
<dbReference type="GO" id="GO:0016747">
    <property type="term" value="F:acyltransferase activity, transferring groups other than amino-acyl groups"/>
    <property type="evidence" value="ECO:0007669"/>
    <property type="project" value="InterPro"/>
</dbReference>
<evidence type="ECO:0000256" key="2">
    <source>
        <dbReference type="ARBA" id="ARBA00023315"/>
    </source>
</evidence>
<organism evidence="4">
    <name type="scientific">Anaerostipes caccae</name>
    <dbReference type="NCBI Taxonomy" id="105841"/>
    <lineage>
        <taxon>Bacteria</taxon>
        <taxon>Bacillati</taxon>
        <taxon>Bacillota</taxon>
        <taxon>Clostridia</taxon>
        <taxon>Lachnospirales</taxon>
        <taxon>Lachnospiraceae</taxon>
        <taxon>Anaerostipes</taxon>
    </lineage>
</organism>
<dbReference type="CDD" id="cd04301">
    <property type="entry name" value="NAT_SF"/>
    <property type="match status" value="1"/>
</dbReference>
<dbReference type="SUPFAM" id="SSF55729">
    <property type="entry name" value="Acyl-CoA N-acyltransferases (Nat)"/>
    <property type="match status" value="1"/>
</dbReference>
<name>A0A6N2SQI5_9FIRM</name>
<dbReference type="RefSeq" id="WP_412107854.1">
    <property type="nucleotide sequence ID" value="NZ_CACRSQ010000003.1"/>
</dbReference>